<evidence type="ECO:0000313" key="3">
    <source>
        <dbReference type="Proteomes" id="UP001569428"/>
    </source>
</evidence>
<dbReference type="Proteomes" id="UP001569428">
    <property type="component" value="Unassembled WGS sequence"/>
</dbReference>
<evidence type="ECO:0000256" key="1">
    <source>
        <dbReference type="SAM" id="Phobius"/>
    </source>
</evidence>
<gene>
    <name evidence="2" type="ORF">ACCI49_00215</name>
</gene>
<keyword evidence="1" id="KW-0812">Transmembrane</keyword>
<name>A0ABV4NUS1_9GAMM</name>
<keyword evidence="1" id="KW-1133">Transmembrane helix</keyword>
<feature type="transmembrane region" description="Helical" evidence="1">
    <location>
        <begin position="6"/>
        <end position="26"/>
    </location>
</feature>
<sequence length="123" mass="13458">MAITNTLLKAGVAVFISTLLLPIIAFSKSSKDIDFSPLDRKLFIFPVCNVKNLGKTTSVLLSSDLVQSSYLDELGAIPDGAYTILKCLPILPESNADRQKYSWVITRAGDGLGMTWNWHEGIP</sequence>
<dbReference type="RefSeq" id="WP_371836946.1">
    <property type="nucleotide sequence ID" value="NZ_JBGMEK010000001.1"/>
</dbReference>
<organism evidence="2 3">
    <name type="scientific">Microbulbifer epialgicus</name>
    <dbReference type="NCBI Taxonomy" id="393907"/>
    <lineage>
        <taxon>Bacteria</taxon>
        <taxon>Pseudomonadati</taxon>
        <taxon>Pseudomonadota</taxon>
        <taxon>Gammaproteobacteria</taxon>
        <taxon>Cellvibrionales</taxon>
        <taxon>Microbulbiferaceae</taxon>
        <taxon>Microbulbifer</taxon>
    </lineage>
</organism>
<evidence type="ECO:0000313" key="2">
    <source>
        <dbReference type="EMBL" id="MFA0809325.1"/>
    </source>
</evidence>
<keyword evidence="1" id="KW-0472">Membrane</keyword>
<protein>
    <submittedName>
        <fullName evidence="2">Uncharacterized protein</fullName>
    </submittedName>
</protein>
<keyword evidence="3" id="KW-1185">Reference proteome</keyword>
<comment type="caution">
    <text evidence="2">The sequence shown here is derived from an EMBL/GenBank/DDBJ whole genome shotgun (WGS) entry which is preliminary data.</text>
</comment>
<dbReference type="EMBL" id="JBGMEK010000001">
    <property type="protein sequence ID" value="MFA0809325.1"/>
    <property type="molecule type" value="Genomic_DNA"/>
</dbReference>
<reference evidence="2 3" key="1">
    <citation type="submission" date="2024-08" db="EMBL/GenBank/DDBJ databases">
        <authorList>
            <person name="Ishaq N."/>
        </authorList>
    </citation>
    <scope>NUCLEOTIDE SEQUENCE [LARGE SCALE GENOMIC DNA]</scope>
    <source>
        <strain evidence="2 3">DSM 18651</strain>
    </source>
</reference>
<accession>A0ABV4NUS1</accession>
<proteinExistence type="predicted"/>